<dbReference type="Proteomes" id="UP001559025">
    <property type="component" value="Unassembled WGS sequence"/>
</dbReference>
<accession>A0ABV3WTQ4</accession>
<organism evidence="1 2">
    <name type="scientific">Neoaquamicrobium sediminum</name>
    <dbReference type="NCBI Taxonomy" id="1849104"/>
    <lineage>
        <taxon>Bacteria</taxon>
        <taxon>Pseudomonadati</taxon>
        <taxon>Pseudomonadota</taxon>
        <taxon>Alphaproteobacteria</taxon>
        <taxon>Hyphomicrobiales</taxon>
        <taxon>Phyllobacteriaceae</taxon>
        <taxon>Neoaquamicrobium</taxon>
    </lineage>
</organism>
<reference evidence="1 2" key="1">
    <citation type="submission" date="2024-01" db="EMBL/GenBank/DDBJ databases">
        <title>New evidence supports the origin of RcGTA from prophage.</title>
        <authorList>
            <person name="Xu Y."/>
            <person name="Liu B."/>
            <person name="Chen F."/>
        </authorList>
    </citation>
    <scope>NUCLEOTIDE SEQUENCE [LARGE SCALE GENOMIC DNA]</scope>
    <source>
        <strain evidence="1 2">CBW1107-2</strain>
    </source>
</reference>
<dbReference type="RefSeq" id="WP_368802785.1">
    <property type="nucleotide sequence ID" value="NZ_JAZHFV010000002.1"/>
</dbReference>
<protein>
    <submittedName>
        <fullName evidence="1">Uncharacterized protein</fullName>
    </submittedName>
</protein>
<gene>
    <name evidence="1" type="ORF">V1479_10210</name>
</gene>
<name>A0ABV3WTQ4_9HYPH</name>
<dbReference type="EMBL" id="JAZHFV010000002">
    <property type="protein sequence ID" value="MEX4007676.1"/>
    <property type="molecule type" value="Genomic_DNA"/>
</dbReference>
<proteinExistence type="predicted"/>
<evidence type="ECO:0000313" key="2">
    <source>
        <dbReference type="Proteomes" id="UP001559025"/>
    </source>
</evidence>
<keyword evidence="2" id="KW-1185">Reference proteome</keyword>
<evidence type="ECO:0000313" key="1">
    <source>
        <dbReference type="EMBL" id="MEX4007676.1"/>
    </source>
</evidence>
<sequence length="83" mass="9591">MSGKQVHRGKERRAEELLDARQRETAWKLFHSGYAPELLAERYGMTLAEFEDLIRRIGAERKRAAETSTDWHAKYASSMASHV</sequence>
<comment type="caution">
    <text evidence="1">The sequence shown here is derived from an EMBL/GenBank/DDBJ whole genome shotgun (WGS) entry which is preliminary data.</text>
</comment>